<evidence type="ECO:0000313" key="1">
    <source>
        <dbReference type="EMBL" id="MPM66553.1"/>
    </source>
</evidence>
<organism evidence="1">
    <name type="scientific">bioreactor metagenome</name>
    <dbReference type="NCBI Taxonomy" id="1076179"/>
    <lineage>
        <taxon>unclassified sequences</taxon>
        <taxon>metagenomes</taxon>
        <taxon>ecological metagenomes</taxon>
    </lineage>
</organism>
<accession>A0A645BTI7</accession>
<dbReference type="EMBL" id="VSSQ01021156">
    <property type="protein sequence ID" value="MPM66553.1"/>
    <property type="molecule type" value="Genomic_DNA"/>
</dbReference>
<reference evidence="1" key="1">
    <citation type="submission" date="2019-08" db="EMBL/GenBank/DDBJ databases">
        <authorList>
            <person name="Kucharzyk K."/>
            <person name="Murdoch R.W."/>
            <person name="Higgins S."/>
            <person name="Loffler F."/>
        </authorList>
    </citation>
    <scope>NUCLEOTIDE SEQUENCE</scope>
</reference>
<protein>
    <submittedName>
        <fullName evidence="1">Uncharacterized protein</fullName>
    </submittedName>
</protein>
<gene>
    <name evidence="1" type="ORF">SDC9_113462</name>
</gene>
<proteinExistence type="predicted"/>
<sequence length="479" mass="52584">MNFEVTVRSGSQINPENFSYKWEINETPGSTEFVELGAGRVLKATLRNSIISVAYTLVFTARDELHGLEYQKVWPLYVSSAFREGIVVASTRDGSTSDISLVMDNSITTAYDRGENVIHNIWKTATDNALPSLVKNITYTMHRPSALLTKNLMTVITADKDIKMYDCQDYSVYKTADMIFPARNSSFDPQAFYTINNQYWGLVSNNKLYMFATNQGITAFLLPVSGTNYVNNAMIIPDNTNGSGPYAFWLNNQDGQIYNVAMTFTTPATGGAYTNSGSFNPSALTGREIIAGDVSMDGVTATMLCKTNQGNYEIYAMTFSFYDDNWNMTPSIPKLKADMPAGLNSILNEAVSVFFNMFDPVMYVATSTKLYAVNFGGGVVNYAEKYSAPAGEQITGAKLFVQGRYRLNRKDFNTTSGPIYEAPLALNTKAVVVATQGSGNSGNIYVIPQSNTATGDLNTASAKKYTGFGKILDFTFQGQ</sequence>
<comment type="caution">
    <text evidence="1">The sequence shown here is derived from an EMBL/GenBank/DDBJ whole genome shotgun (WGS) entry which is preliminary data.</text>
</comment>
<dbReference type="AlphaFoldDB" id="A0A645BTI7"/>
<name>A0A645BTI7_9ZZZZ</name>